<dbReference type="AlphaFoldDB" id="A0A7E4V9A7"/>
<protein>
    <submittedName>
        <fullName evidence="2">Iron ABC transporter substrate-binding protein</fullName>
    </submittedName>
</protein>
<sequence length="91" mass="10439">MDVSAYKQAYERGADYVVCMNSSIATNLMSKKLPDQKLIQQCEFAKYVDYGTRPFEKLVDGAKFNGIYTVDLKKSWPAYDKILKDAIKKRS</sequence>
<dbReference type="Proteomes" id="UP000492821">
    <property type="component" value="Unassembled WGS sequence"/>
</dbReference>
<name>A0A7E4V9A7_PANRE</name>
<dbReference type="WBParaSite" id="Pan_g18161.t1">
    <property type="protein sequence ID" value="Pan_g18161.t1"/>
    <property type="gene ID" value="Pan_g18161"/>
</dbReference>
<proteinExistence type="predicted"/>
<accession>A0A7E4V9A7</accession>
<reference evidence="1" key="1">
    <citation type="journal article" date="2013" name="Genetics">
        <title>The draft genome and transcriptome of Panagrellus redivivus are shaped by the harsh demands of a free-living lifestyle.</title>
        <authorList>
            <person name="Srinivasan J."/>
            <person name="Dillman A.R."/>
            <person name="Macchietto M.G."/>
            <person name="Heikkinen L."/>
            <person name="Lakso M."/>
            <person name="Fracchia K.M."/>
            <person name="Antoshechkin I."/>
            <person name="Mortazavi A."/>
            <person name="Wong G."/>
            <person name="Sternberg P.W."/>
        </authorList>
    </citation>
    <scope>NUCLEOTIDE SEQUENCE [LARGE SCALE GENOMIC DNA]</scope>
    <source>
        <strain evidence="1">MT8872</strain>
    </source>
</reference>
<keyword evidence="1" id="KW-1185">Reference proteome</keyword>
<evidence type="ECO:0000313" key="2">
    <source>
        <dbReference type="WBParaSite" id="Pan_g18161.t1"/>
    </source>
</evidence>
<reference evidence="2" key="2">
    <citation type="submission" date="2020-10" db="UniProtKB">
        <authorList>
            <consortium name="WormBaseParasite"/>
        </authorList>
    </citation>
    <scope>IDENTIFICATION</scope>
</reference>
<evidence type="ECO:0000313" key="1">
    <source>
        <dbReference type="Proteomes" id="UP000492821"/>
    </source>
</evidence>
<organism evidence="1 2">
    <name type="scientific">Panagrellus redivivus</name>
    <name type="common">Microworm</name>
    <dbReference type="NCBI Taxonomy" id="6233"/>
    <lineage>
        <taxon>Eukaryota</taxon>
        <taxon>Metazoa</taxon>
        <taxon>Ecdysozoa</taxon>
        <taxon>Nematoda</taxon>
        <taxon>Chromadorea</taxon>
        <taxon>Rhabditida</taxon>
        <taxon>Tylenchina</taxon>
        <taxon>Panagrolaimomorpha</taxon>
        <taxon>Panagrolaimoidea</taxon>
        <taxon>Panagrolaimidae</taxon>
        <taxon>Panagrellus</taxon>
    </lineage>
</organism>